<proteinExistence type="predicted"/>
<keyword evidence="1" id="KW-0472">Membrane</keyword>
<evidence type="ECO:0000313" key="3">
    <source>
        <dbReference type="Proteomes" id="UP001190700"/>
    </source>
</evidence>
<feature type="transmembrane region" description="Helical" evidence="1">
    <location>
        <begin position="158"/>
        <end position="180"/>
    </location>
</feature>
<dbReference type="EMBL" id="LGRX02019903">
    <property type="protein sequence ID" value="KAK3257998.1"/>
    <property type="molecule type" value="Genomic_DNA"/>
</dbReference>
<name>A0AAE0FEP1_9CHLO</name>
<gene>
    <name evidence="2" type="ORF">CYMTET_32937</name>
</gene>
<dbReference type="Proteomes" id="UP001190700">
    <property type="component" value="Unassembled WGS sequence"/>
</dbReference>
<keyword evidence="3" id="KW-1185">Reference proteome</keyword>
<reference evidence="2 3" key="1">
    <citation type="journal article" date="2015" name="Genome Biol. Evol.">
        <title>Comparative Genomics of a Bacterivorous Green Alga Reveals Evolutionary Causalities and Consequences of Phago-Mixotrophic Mode of Nutrition.</title>
        <authorList>
            <person name="Burns J.A."/>
            <person name="Paasch A."/>
            <person name="Narechania A."/>
            <person name="Kim E."/>
        </authorList>
    </citation>
    <scope>NUCLEOTIDE SEQUENCE [LARGE SCALE GENOMIC DNA]</scope>
    <source>
        <strain evidence="2 3">PLY_AMNH</strain>
    </source>
</reference>
<feature type="transmembrane region" description="Helical" evidence="1">
    <location>
        <begin position="192"/>
        <end position="221"/>
    </location>
</feature>
<dbReference type="AlphaFoldDB" id="A0AAE0FEP1"/>
<evidence type="ECO:0000256" key="1">
    <source>
        <dbReference type="SAM" id="Phobius"/>
    </source>
</evidence>
<comment type="caution">
    <text evidence="2">The sequence shown here is derived from an EMBL/GenBank/DDBJ whole genome shotgun (WGS) entry which is preliminary data.</text>
</comment>
<evidence type="ECO:0000313" key="2">
    <source>
        <dbReference type="EMBL" id="KAK3257998.1"/>
    </source>
</evidence>
<feature type="transmembrane region" description="Helical" evidence="1">
    <location>
        <begin position="103"/>
        <end position="124"/>
    </location>
</feature>
<keyword evidence="1" id="KW-1133">Transmembrane helix</keyword>
<feature type="transmembrane region" description="Helical" evidence="1">
    <location>
        <begin position="79"/>
        <end position="97"/>
    </location>
</feature>
<organism evidence="2 3">
    <name type="scientific">Cymbomonas tetramitiformis</name>
    <dbReference type="NCBI Taxonomy" id="36881"/>
    <lineage>
        <taxon>Eukaryota</taxon>
        <taxon>Viridiplantae</taxon>
        <taxon>Chlorophyta</taxon>
        <taxon>Pyramimonadophyceae</taxon>
        <taxon>Pyramimonadales</taxon>
        <taxon>Pyramimonadaceae</taxon>
        <taxon>Cymbomonas</taxon>
    </lineage>
</organism>
<protein>
    <submittedName>
        <fullName evidence="2">Uncharacterized protein</fullName>
    </submittedName>
</protein>
<sequence>MIDFWFSIQLLNSLYFSYVSSECLLTTNPGFQKTIHILARYRRMHLAWAGFNTLCVIGEPLLGLAQLRGVVTWLSVSKDVALLAAVWVFTWPTFIFQQLLVQLGWNLTVSVLLTATVSAFSAYFQQPPAWLMLRNGLFLTITVWGAFTVTGVEPSMAVIGVCARMLATAGAFSALSFWEFSRMHLDAEEMKFHLAIAFLQAFGLLSISSLVMGLGMLGLIYLLEVLKLPLDWLATPLIYIMTHGPAVCVYWFTKRRIVLEQTLPDRLR</sequence>
<accession>A0AAE0FEP1</accession>
<keyword evidence="1" id="KW-0812">Transmembrane</keyword>
<feature type="transmembrane region" description="Helical" evidence="1">
    <location>
        <begin position="136"/>
        <end position="152"/>
    </location>
</feature>
<feature type="transmembrane region" description="Helical" evidence="1">
    <location>
        <begin position="233"/>
        <end position="252"/>
    </location>
</feature>
<feature type="transmembrane region" description="Helical" evidence="1">
    <location>
        <begin position="46"/>
        <end position="67"/>
    </location>
</feature>